<dbReference type="AlphaFoldDB" id="A0A8S1EHG2"/>
<organism evidence="2 3">
    <name type="scientific">Caenorhabditis bovis</name>
    <dbReference type="NCBI Taxonomy" id="2654633"/>
    <lineage>
        <taxon>Eukaryota</taxon>
        <taxon>Metazoa</taxon>
        <taxon>Ecdysozoa</taxon>
        <taxon>Nematoda</taxon>
        <taxon>Chromadorea</taxon>
        <taxon>Rhabditida</taxon>
        <taxon>Rhabditina</taxon>
        <taxon>Rhabditomorpha</taxon>
        <taxon>Rhabditoidea</taxon>
        <taxon>Rhabditidae</taxon>
        <taxon>Peloderinae</taxon>
        <taxon>Caenorhabditis</taxon>
    </lineage>
</organism>
<dbReference type="InterPro" id="IPR011333">
    <property type="entry name" value="SKP1/BTB/POZ_sf"/>
</dbReference>
<gene>
    <name evidence="2" type="ORF">CBOVIS_LOCUS586</name>
</gene>
<accession>A0A8S1EHG2</accession>
<keyword evidence="3" id="KW-1185">Reference proteome</keyword>
<dbReference type="EMBL" id="CADEPM010000001">
    <property type="protein sequence ID" value="CAB3397119.1"/>
    <property type="molecule type" value="Genomic_DNA"/>
</dbReference>
<name>A0A8S1EHG2_9PELO</name>
<evidence type="ECO:0000259" key="1">
    <source>
        <dbReference type="Pfam" id="PF00651"/>
    </source>
</evidence>
<evidence type="ECO:0000313" key="2">
    <source>
        <dbReference type="EMBL" id="CAB3397119.1"/>
    </source>
</evidence>
<dbReference type="OrthoDB" id="5772012at2759"/>
<dbReference type="InterPro" id="IPR000210">
    <property type="entry name" value="BTB/POZ_dom"/>
</dbReference>
<reference evidence="2 3" key="1">
    <citation type="submission" date="2020-04" db="EMBL/GenBank/DDBJ databases">
        <authorList>
            <person name="Laetsch R D."/>
            <person name="Stevens L."/>
            <person name="Kumar S."/>
            <person name="Blaxter L. M."/>
        </authorList>
    </citation>
    <scope>NUCLEOTIDE SEQUENCE [LARGE SCALE GENOMIC DNA]</scope>
</reference>
<dbReference type="SUPFAM" id="SSF54695">
    <property type="entry name" value="POZ domain"/>
    <property type="match status" value="1"/>
</dbReference>
<protein>
    <recommendedName>
        <fullName evidence="1">BTB domain-containing protein</fullName>
    </recommendedName>
</protein>
<proteinExistence type="predicted"/>
<feature type="domain" description="BTB" evidence="1">
    <location>
        <begin position="47"/>
        <end position="144"/>
    </location>
</feature>
<sequence length="295" mass="34508">MYSRYSQMTNFPVNVILIQPTTSHETFPTDSDYVDFEAPSKYRTYPIHVMDKTFYVDSHVFSKNSDFFRAVMNNTRFIEGSLGKIEIFDEKPEDILTLIRVVSPNYLALYPTEVCESNICTVLRLCDKYLFGNLKSSCLDFLENYDPSVRPLHSVLYLFYSLAFKLHIDHDQELSMLLNVVHYSCLTELLKPSNIAEMLKIRNDMMKEDMSKFRNQIIKKIVDAVLQGNAIFEHRLSFNEEVQGLGCQQCMKLPSNRRKPFVLCLCKACGREVCVQCRKKPCWNMFEEWLNELRS</sequence>
<dbReference type="CDD" id="cd18186">
    <property type="entry name" value="BTB_POZ_ZBTB_KLHL-like"/>
    <property type="match status" value="1"/>
</dbReference>
<dbReference type="Gene3D" id="3.30.710.10">
    <property type="entry name" value="Potassium Channel Kv1.1, Chain A"/>
    <property type="match status" value="1"/>
</dbReference>
<evidence type="ECO:0000313" key="3">
    <source>
        <dbReference type="Proteomes" id="UP000494206"/>
    </source>
</evidence>
<dbReference type="Pfam" id="PF00651">
    <property type="entry name" value="BTB"/>
    <property type="match status" value="1"/>
</dbReference>
<dbReference type="Proteomes" id="UP000494206">
    <property type="component" value="Unassembled WGS sequence"/>
</dbReference>
<comment type="caution">
    <text evidence="2">The sequence shown here is derived from an EMBL/GenBank/DDBJ whole genome shotgun (WGS) entry which is preliminary data.</text>
</comment>